<feature type="non-terminal residue" evidence="1">
    <location>
        <position position="313"/>
    </location>
</feature>
<evidence type="ECO:0000313" key="1">
    <source>
        <dbReference type="EMBL" id="KAJ2764025.1"/>
    </source>
</evidence>
<dbReference type="Proteomes" id="UP001140066">
    <property type="component" value="Unassembled WGS sequence"/>
</dbReference>
<evidence type="ECO:0000313" key="2">
    <source>
        <dbReference type="Proteomes" id="UP001140066"/>
    </source>
</evidence>
<gene>
    <name evidence="1" type="ORF">GGI18_006542</name>
</gene>
<comment type="caution">
    <text evidence="1">The sequence shown here is derived from an EMBL/GenBank/DDBJ whole genome shotgun (WGS) entry which is preliminary data.</text>
</comment>
<proteinExistence type="predicted"/>
<sequence length="313" mass="34371">MLDIFLTIPVSFGIGMWFLYNLVGASAFIGLSLSIAYYPLSRYIYNITEKYWTAYFNVESERITLITELFQGIRAVKLFGWQSRFVEKVRTKRQEQLDMTWKLTLLDLPIDIAQSLISTSLLVSVLASYSLLFGHTLTADILYPTMSLFYVVNGCVSRVMRMYGWFANVTVSMRRIEAFMTKAMVQPLHERIDIEEGAPFDAIGFSNASFEWSLNPTSASDAAVEPLSTAANPVQSVVEEVTERTQLLPLAGPVASSSAVSIDSMATATAANSIMPSFALKDISLRFPVGGLSIIVGSTGSGKSSLLSALIGE</sequence>
<keyword evidence="2" id="KW-1185">Reference proteome</keyword>
<protein>
    <submittedName>
        <fullName evidence="1">Uncharacterized protein</fullName>
    </submittedName>
</protein>
<name>A0ACC1JN68_9FUNG</name>
<accession>A0ACC1JN68</accession>
<dbReference type="EMBL" id="JANBUK010004409">
    <property type="protein sequence ID" value="KAJ2764025.1"/>
    <property type="molecule type" value="Genomic_DNA"/>
</dbReference>
<organism evidence="1 2">
    <name type="scientific">Coemansia linderi</name>
    <dbReference type="NCBI Taxonomy" id="2663919"/>
    <lineage>
        <taxon>Eukaryota</taxon>
        <taxon>Fungi</taxon>
        <taxon>Fungi incertae sedis</taxon>
        <taxon>Zoopagomycota</taxon>
        <taxon>Kickxellomycotina</taxon>
        <taxon>Kickxellomycetes</taxon>
        <taxon>Kickxellales</taxon>
        <taxon>Kickxellaceae</taxon>
        <taxon>Coemansia</taxon>
    </lineage>
</organism>
<reference evidence="1" key="1">
    <citation type="submission" date="2022-07" db="EMBL/GenBank/DDBJ databases">
        <title>Phylogenomic reconstructions and comparative analyses of Kickxellomycotina fungi.</title>
        <authorList>
            <person name="Reynolds N.K."/>
            <person name="Stajich J.E."/>
            <person name="Barry K."/>
            <person name="Grigoriev I.V."/>
            <person name="Crous P."/>
            <person name="Smith M.E."/>
        </authorList>
    </citation>
    <scope>NUCLEOTIDE SEQUENCE</scope>
    <source>
        <strain evidence="1">BCRC 34191</strain>
    </source>
</reference>